<accession>A0AAV5I940</accession>
<organism evidence="3 4">
    <name type="scientific">Rubroshorea leprosula</name>
    <dbReference type="NCBI Taxonomy" id="152421"/>
    <lineage>
        <taxon>Eukaryota</taxon>
        <taxon>Viridiplantae</taxon>
        <taxon>Streptophyta</taxon>
        <taxon>Embryophyta</taxon>
        <taxon>Tracheophyta</taxon>
        <taxon>Spermatophyta</taxon>
        <taxon>Magnoliopsida</taxon>
        <taxon>eudicotyledons</taxon>
        <taxon>Gunneridae</taxon>
        <taxon>Pentapetalae</taxon>
        <taxon>rosids</taxon>
        <taxon>malvids</taxon>
        <taxon>Malvales</taxon>
        <taxon>Dipterocarpaceae</taxon>
        <taxon>Rubroshorea</taxon>
    </lineage>
</organism>
<feature type="domain" description="Reverse transcriptase zinc-binding" evidence="2">
    <location>
        <begin position="283"/>
        <end position="373"/>
    </location>
</feature>
<gene>
    <name evidence="3" type="ORF">SLEP1_g7697</name>
</gene>
<name>A0AAV5I940_9ROSI</name>
<dbReference type="Proteomes" id="UP001054252">
    <property type="component" value="Unassembled WGS sequence"/>
</dbReference>
<evidence type="ECO:0000313" key="4">
    <source>
        <dbReference type="Proteomes" id="UP001054252"/>
    </source>
</evidence>
<dbReference type="Pfam" id="PF13966">
    <property type="entry name" value="zf-RVT"/>
    <property type="match status" value="1"/>
</dbReference>
<feature type="domain" description="Reverse transcriptase" evidence="1">
    <location>
        <begin position="2"/>
        <end position="151"/>
    </location>
</feature>
<evidence type="ECO:0000313" key="3">
    <source>
        <dbReference type="EMBL" id="GKU94169.1"/>
    </source>
</evidence>
<dbReference type="InterPro" id="IPR000477">
    <property type="entry name" value="RT_dom"/>
</dbReference>
<sequence>MYKILAKPLANRLRKVIEKVIGEQQMAFIRGRQLAEGVVIANEVIDEAKRNKKKSFIFKVDFEKAYDKVCWGFIDYMMTRMGFCGIWRGWIQECLRSSSVSVIVNAEGLNGMMAAAIEKKMYKGVKVGNGDLMVSHLQFADDTMLHCKGKDLPVKYLGIPIGGSHRRIAMWKPLVESVKKKLAPWKGHHLSFGGRITLINSMLSSLPVFLMSVYLLPKGKEKECYQMGDEENGTWKWYLGWRRDLFNWEREEAKELQKKIEGKQIHKDIPDTWKWEHSKEGNYSTKTAYRLLANEQNGRETTSIYKRVWNPIIPSKISAFNWQLLQDRIPTKSNLQRKGIISGLGDRKCALCEGEVEDSSHLFLKCRVAKWLWKACGKWWGISVNLENNCWKSFEQFGVQAKEACVKEAWDCIWNVVVWSVWLARNQKIFRDSDVNISKLFDQIQLKSFLWIKSRKSRCLFTLSDWLFDPMSCLKVNWGRK</sequence>
<evidence type="ECO:0008006" key="5">
    <source>
        <dbReference type="Google" id="ProtNLM"/>
    </source>
</evidence>
<proteinExistence type="predicted"/>
<evidence type="ECO:0000259" key="1">
    <source>
        <dbReference type="Pfam" id="PF00078"/>
    </source>
</evidence>
<dbReference type="EMBL" id="BPVZ01000007">
    <property type="protein sequence ID" value="GKU94169.1"/>
    <property type="molecule type" value="Genomic_DNA"/>
</dbReference>
<dbReference type="InterPro" id="IPR026960">
    <property type="entry name" value="RVT-Znf"/>
</dbReference>
<keyword evidence="4" id="KW-1185">Reference proteome</keyword>
<dbReference type="PANTHER" id="PTHR33116:SF78">
    <property type="entry name" value="OS12G0587133 PROTEIN"/>
    <property type="match status" value="1"/>
</dbReference>
<dbReference type="PANTHER" id="PTHR33116">
    <property type="entry name" value="REVERSE TRANSCRIPTASE ZINC-BINDING DOMAIN-CONTAINING PROTEIN-RELATED-RELATED"/>
    <property type="match status" value="1"/>
</dbReference>
<comment type="caution">
    <text evidence="3">The sequence shown here is derived from an EMBL/GenBank/DDBJ whole genome shotgun (WGS) entry which is preliminary data.</text>
</comment>
<protein>
    <recommendedName>
        <fullName evidence="5">Reverse transcriptase domain-containing protein</fullName>
    </recommendedName>
</protein>
<dbReference type="AlphaFoldDB" id="A0AAV5I940"/>
<reference evidence="3 4" key="1">
    <citation type="journal article" date="2021" name="Commun. Biol.">
        <title>The genome of Shorea leprosula (Dipterocarpaceae) highlights the ecological relevance of drought in aseasonal tropical rainforests.</title>
        <authorList>
            <person name="Ng K.K.S."/>
            <person name="Kobayashi M.J."/>
            <person name="Fawcett J.A."/>
            <person name="Hatakeyama M."/>
            <person name="Paape T."/>
            <person name="Ng C.H."/>
            <person name="Ang C.C."/>
            <person name="Tnah L.H."/>
            <person name="Lee C.T."/>
            <person name="Nishiyama T."/>
            <person name="Sese J."/>
            <person name="O'Brien M.J."/>
            <person name="Copetti D."/>
            <person name="Mohd Noor M.I."/>
            <person name="Ong R.C."/>
            <person name="Putra M."/>
            <person name="Sireger I.Z."/>
            <person name="Indrioko S."/>
            <person name="Kosugi Y."/>
            <person name="Izuno A."/>
            <person name="Isagi Y."/>
            <person name="Lee S.L."/>
            <person name="Shimizu K.K."/>
        </authorList>
    </citation>
    <scope>NUCLEOTIDE SEQUENCE [LARGE SCALE GENOMIC DNA]</scope>
    <source>
        <strain evidence="3">214</strain>
    </source>
</reference>
<dbReference type="Pfam" id="PF00078">
    <property type="entry name" value="RVT_1"/>
    <property type="match status" value="1"/>
</dbReference>
<evidence type="ECO:0000259" key="2">
    <source>
        <dbReference type="Pfam" id="PF13966"/>
    </source>
</evidence>